<keyword evidence="3" id="KW-1003">Cell membrane</keyword>
<keyword evidence="10" id="KW-1185">Reference proteome</keyword>
<dbReference type="PANTHER" id="PTHR30561:SF1">
    <property type="entry name" value="MULTIDRUG TRANSPORTER EMRE"/>
    <property type="match status" value="1"/>
</dbReference>
<evidence type="ECO:0000256" key="2">
    <source>
        <dbReference type="ARBA" id="ARBA00022448"/>
    </source>
</evidence>
<dbReference type="EMBL" id="JACCBM010000001">
    <property type="protein sequence ID" value="NYD69198.1"/>
    <property type="molecule type" value="Genomic_DNA"/>
</dbReference>
<keyword evidence="4 7" id="KW-0812">Transmembrane</keyword>
<dbReference type="RefSeq" id="WP_271206355.1">
    <property type="nucleotide sequence ID" value="NZ_BSEW01000001.1"/>
</dbReference>
<accession>A0A852S7G3</accession>
<dbReference type="PANTHER" id="PTHR30561">
    <property type="entry name" value="SMR FAMILY PROTON-DEPENDENT DRUG EFFLUX TRANSPORTER SUGE"/>
    <property type="match status" value="1"/>
</dbReference>
<dbReference type="InterPro" id="IPR000390">
    <property type="entry name" value="Small_drug/metabolite_transptr"/>
</dbReference>
<evidence type="ECO:0000256" key="5">
    <source>
        <dbReference type="ARBA" id="ARBA00022989"/>
    </source>
</evidence>
<comment type="similarity">
    <text evidence="7">Belongs to the drug/metabolite transporter (DMT) superfamily. Small multidrug resistance (SMR) (TC 2.A.7.1) family.</text>
</comment>
<feature type="transmembrane region" description="Helical" evidence="8">
    <location>
        <begin position="31"/>
        <end position="51"/>
    </location>
</feature>
<evidence type="ECO:0000313" key="9">
    <source>
        <dbReference type="EMBL" id="NYD69198.1"/>
    </source>
</evidence>
<evidence type="ECO:0000256" key="1">
    <source>
        <dbReference type="ARBA" id="ARBA00004651"/>
    </source>
</evidence>
<dbReference type="Proteomes" id="UP000549913">
    <property type="component" value="Unassembled WGS sequence"/>
</dbReference>
<gene>
    <name evidence="9" type="ORF">BJ984_000356</name>
</gene>
<evidence type="ECO:0000256" key="7">
    <source>
        <dbReference type="RuleBase" id="RU003942"/>
    </source>
</evidence>
<dbReference type="InterPro" id="IPR045324">
    <property type="entry name" value="Small_multidrug_res"/>
</dbReference>
<evidence type="ECO:0000256" key="3">
    <source>
        <dbReference type="ARBA" id="ARBA00022475"/>
    </source>
</evidence>
<dbReference type="Pfam" id="PF00893">
    <property type="entry name" value="Multi_Drug_Res"/>
    <property type="match status" value="1"/>
</dbReference>
<dbReference type="GO" id="GO:0022857">
    <property type="term" value="F:transmembrane transporter activity"/>
    <property type="evidence" value="ECO:0007669"/>
    <property type="project" value="InterPro"/>
</dbReference>
<keyword evidence="5 8" id="KW-1133">Transmembrane helix</keyword>
<dbReference type="InterPro" id="IPR037185">
    <property type="entry name" value="EmrE-like"/>
</dbReference>
<evidence type="ECO:0000256" key="4">
    <source>
        <dbReference type="ARBA" id="ARBA00022692"/>
    </source>
</evidence>
<keyword evidence="2" id="KW-0813">Transport</keyword>
<dbReference type="SUPFAM" id="SSF103481">
    <property type="entry name" value="Multidrug resistance efflux transporter EmrE"/>
    <property type="match status" value="1"/>
</dbReference>
<dbReference type="AlphaFoldDB" id="A0A852S7G3"/>
<feature type="transmembrane region" description="Helical" evidence="8">
    <location>
        <begin position="85"/>
        <end position="105"/>
    </location>
</feature>
<comment type="caution">
    <text evidence="9">The sequence shown here is derived from an EMBL/GenBank/DDBJ whole genome shotgun (WGS) entry which is preliminary data.</text>
</comment>
<organism evidence="9 10">
    <name type="scientific">Herbiconiux flava</name>
    <dbReference type="NCBI Taxonomy" id="881268"/>
    <lineage>
        <taxon>Bacteria</taxon>
        <taxon>Bacillati</taxon>
        <taxon>Actinomycetota</taxon>
        <taxon>Actinomycetes</taxon>
        <taxon>Micrococcales</taxon>
        <taxon>Microbacteriaceae</taxon>
        <taxon>Herbiconiux</taxon>
    </lineage>
</organism>
<evidence type="ECO:0000313" key="10">
    <source>
        <dbReference type="Proteomes" id="UP000549913"/>
    </source>
</evidence>
<keyword evidence="6 8" id="KW-0472">Membrane</keyword>
<evidence type="ECO:0000256" key="8">
    <source>
        <dbReference type="SAM" id="Phobius"/>
    </source>
</evidence>
<proteinExistence type="inferred from homology"/>
<reference evidence="9 10" key="1">
    <citation type="submission" date="2020-07" db="EMBL/GenBank/DDBJ databases">
        <title>Sequencing the genomes of 1000 actinobacteria strains.</title>
        <authorList>
            <person name="Klenk H.-P."/>
        </authorList>
    </citation>
    <scope>NUCLEOTIDE SEQUENCE [LARGE SCALE GENOMIC DNA]</scope>
    <source>
        <strain evidence="9 10">DSM 26474</strain>
    </source>
</reference>
<evidence type="ECO:0000256" key="6">
    <source>
        <dbReference type="ARBA" id="ARBA00023136"/>
    </source>
</evidence>
<feature type="transmembrane region" description="Helical" evidence="8">
    <location>
        <begin position="58"/>
        <end position="79"/>
    </location>
</feature>
<dbReference type="GO" id="GO:0005886">
    <property type="term" value="C:plasma membrane"/>
    <property type="evidence" value="ECO:0007669"/>
    <property type="project" value="UniProtKB-SubCell"/>
</dbReference>
<comment type="subcellular location">
    <subcellularLocation>
        <location evidence="1 7">Cell membrane</location>
        <topology evidence="1 7">Multi-pass membrane protein</topology>
    </subcellularLocation>
</comment>
<dbReference type="Gene3D" id="1.10.3730.20">
    <property type="match status" value="1"/>
</dbReference>
<protein>
    <submittedName>
        <fullName evidence="9">Small multidrug resistance pump</fullName>
    </submittedName>
</protein>
<name>A0A852S7G3_9MICO</name>
<sequence>MIWLLLAGAIVTEVAATLALRASEGFRKRRWIAPVVVFYLIAFTLLAVALAGGLQVGIAYGVWAACGVALTAILARILFKEKLTPRMIVGIALIAVGVFVIELGAAH</sequence>